<accession>A0A1H2WPC6</accession>
<feature type="transmembrane region" description="Helical" evidence="1">
    <location>
        <begin position="35"/>
        <end position="53"/>
    </location>
</feature>
<keyword evidence="1" id="KW-0812">Transmembrane</keyword>
<name>A0A1H2WPC6_9PROT</name>
<keyword evidence="1" id="KW-1133">Transmembrane helix</keyword>
<sequence length="79" mass="9511">MTWRPTGRGLGCRTVSLSNHIHYTKGKGQFIHNENVYLIAYYVLTRIFFIYFSRYPNTTSVMNTDHYMIQLIFKEIKWQ</sequence>
<keyword evidence="1" id="KW-0472">Membrane</keyword>
<dbReference type="EMBL" id="FNNH01000030">
    <property type="protein sequence ID" value="SDW82377.1"/>
    <property type="molecule type" value="Genomic_DNA"/>
</dbReference>
<organism evidence="2 3">
    <name type="scientific">Nitrosomonas communis</name>
    <dbReference type="NCBI Taxonomy" id="44574"/>
    <lineage>
        <taxon>Bacteria</taxon>
        <taxon>Pseudomonadati</taxon>
        <taxon>Pseudomonadota</taxon>
        <taxon>Betaproteobacteria</taxon>
        <taxon>Nitrosomonadales</taxon>
        <taxon>Nitrosomonadaceae</taxon>
        <taxon>Nitrosomonas</taxon>
    </lineage>
</organism>
<evidence type="ECO:0000313" key="3">
    <source>
        <dbReference type="Proteomes" id="UP000183454"/>
    </source>
</evidence>
<proteinExistence type="predicted"/>
<protein>
    <submittedName>
        <fullName evidence="2">Uncharacterized protein</fullName>
    </submittedName>
</protein>
<evidence type="ECO:0000256" key="1">
    <source>
        <dbReference type="SAM" id="Phobius"/>
    </source>
</evidence>
<dbReference type="AlphaFoldDB" id="A0A1H2WPC6"/>
<gene>
    <name evidence="2" type="ORF">SAMN05421882_103032</name>
</gene>
<reference evidence="2 3" key="1">
    <citation type="submission" date="2016-10" db="EMBL/GenBank/DDBJ databases">
        <authorList>
            <person name="de Groot N.N."/>
        </authorList>
    </citation>
    <scope>NUCLEOTIDE SEQUENCE [LARGE SCALE GENOMIC DNA]</scope>
    <source>
        <strain evidence="2 3">Nm110</strain>
    </source>
</reference>
<dbReference type="Proteomes" id="UP000183454">
    <property type="component" value="Unassembled WGS sequence"/>
</dbReference>
<evidence type="ECO:0000313" key="2">
    <source>
        <dbReference type="EMBL" id="SDW82377.1"/>
    </source>
</evidence>